<dbReference type="AlphaFoldDB" id="A0A1M6DPZ5"/>
<organism evidence="1 2">
    <name type="scientific">Lutispora thermophila DSM 19022</name>
    <dbReference type="NCBI Taxonomy" id="1122184"/>
    <lineage>
        <taxon>Bacteria</taxon>
        <taxon>Bacillati</taxon>
        <taxon>Bacillota</taxon>
        <taxon>Clostridia</taxon>
        <taxon>Lutisporales</taxon>
        <taxon>Lutisporaceae</taxon>
        <taxon>Lutispora</taxon>
    </lineage>
</organism>
<dbReference type="Proteomes" id="UP000184442">
    <property type="component" value="Unassembled WGS sequence"/>
</dbReference>
<protein>
    <submittedName>
        <fullName evidence="1">Uncharacterized protein</fullName>
    </submittedName>
</protein>
<dbReference type="EMBL" id="FQZS01000007">
    <property type="protein sequence ID" value="SHI75260.1"/>
    <property type="molecule type" value="Genomic_DNA"/>
</dbReference>
<dbReference type="STRING" id="1122184.SAMN02745176_01224"/>
<evidence type="ECO:0000313" key="2">
    <source>
        <dbReference type="Proteomes" id="UP000184442"/>
    </source>
</evidence>
<gene>
    <name evidence="1" type="ORF">SAMN02745176_01224</name>
</gene>
<name>A0A1M6DPZ5_9FIRM</name>
<evidence type="ECO:0000313" key="1">
    <source>
        <dbReference type="EMBL" id="SHI75260.1"/>
    </source>
</evidence>
<reference evidence="1 2" key="1">
    <citation type="submission" date="2016-11" db="EMBL/GenBank/DDBJ databases">
        <authorList>
            <person name="Jaros S."/>
            <person name="Januszkiewicz K."/>
            <person name="Wedrychowicz H."/>
        </authorList>
    </citation>
    <scope>NUCLEOTIDE SEQUENCE [LARGE SCALE GENOMIC DNA]</scope>
    <source>
        <strain evidence="1 2">DSM 19022</strain>
    </source>
</reference>
<sequence>MIQEYHKIVKELSRLHIVPFHKWNETTKAILASILGNIPFFITRNGNIFLGEDSQEKIKNNRICFQAHLDHPGGRLYYSQDEEYMYSKLYGHRTSKYLVGRNFGVFLPGMYESIDQLEVEHCHRSGMDGVTLFFKAHNDLIKTYDSGELVIHYDGSPVLKNDTLTNWNLDNILNAALIIYLMKYENYADKYYGLLTLNEEVSHSGLYEFLNIIYDRDLYFISMDAIDSSINSNNGFGIRTKQNGVELDKFIPEGVMHQLDEKYKAEIPFGVCEGVTLVKENRPSISLFIKINHFHNGIPFSKFGAEEIDLSLLKEYTEFIKTIAFKIESEITNEPISANIKTSIKEPDINITNHSDHIRNIILSCDNYVDYLTRGLPELRKIFSTYSLDMPNLDSNSYYRYKEFLSSKKITPIEKKDIIDIREYLSGEIETLFGINKDVFLKDIDNIEIVRILLGNFNACNCFNPNRVIMLSDDRIDEQDILRLITHELTHFMTAGIWRSMNMPHELIKYYDEGLAVYLSAKKFDIDIRQSLGFSNEVYERFLEQKPQLEKWFSDFYKGNFYKIHKGNIHEYFIKNDVPHPFYANGSNVSRYGYFLSALDTKRFIEEGVYYEKLLC</sequence>
<dbReference type="SUPFAM" id="SSF53187">
    <property type="entry name" value="Zn-dependent exopeptidases"/>
    <property type="match status" value="1"/>
</dbReference>
<proteinExistence type="predicted"/>
<accession>A0A1M6DPZ5</accession>
<dbReference type="RefSeq" id="WP_073025354.1">
    <property type="nucleotide sequence ID" value="NZ_FQZS01000007.1"/>
</dbReference>
<keyword evidence="2" id="KW-1185">Reference proteome</keyword>